<dbReference type="PANTHER" id="PTHR43791:SF92">
    <property type="entry name" value="AGL026WP"/>
    <property type="match status" value="1"/>
</dbReference>
<comment type="subcellular location">
    <subcellularLocation>
        <location evidence="1">Membrane</location>
        <topology evidence="1">Multi-pass membrane protein</topology>
    </subcellularLocation>
</comment>
<gene>
    <name evidence="12" type="ORF">IFR04_005638</name>
</gene>
<comment type="caution">
    <text evidence="12">The sequence shown here is derived from an EMBL/GenBank/DDBJ whole genome shotgun (WGS) entry which is preliminary data.</text>
</comment>
<dbReference type="PROSITE" id="PS00093">
    <property type="entry name" value="N4_MTASE"/>
    <property type="match status" value="1"/>
</dbReference>
<keyword evidence="5" id="KW-0949">S-adenosyl-L-methionine</keyword>
<dbReference type="InterPro" id="IPR020846">
    <property type="entry name" value="MFS_dom"/>
</dbReference>
<reference evidence="12" key="1">
    <citation type="submission" date="2021-02" db="EMBL/GenBank/DDBJ databases">
        <title>Genome sequence Cadophora malorum strain M34.</title>
        <authorList>
            <person name="Stefanovic E."/>
            <person name="Vu D."/>
            <person name="Scully C."/>
            <person name="Dijksterhuis J."/>
            <person name="Roader J."/>
            <person name="Houbraken J."/>
        </authorList>
    </citation>
    <scope>NUCLEOTIDE SEQUENCE</scope>
    <source>
        <strain evidence="12">M34</strain>
    </source>
</reference>
<evidence type="ECO:0000256" key="3">
    <source>
        <dbReference type="ARBA" id="ARBA00022603"/>
    </source>
</evidence>
<keyword evidence="8 10" id="KW-1133">Transmembrane helix</keyword>
<evidence type="ECO:0000256" key="8">
    <source>
        <dbReference type="ARBA" id="ARBA00022989"/>
    </source>
</evidence>
<proteinExistence type="predicted"/>
<dbReference type="FunFam" id="1.20.1250.20:FF:000013">
    <property type="entry name" value="MFS general substrate transporter"/>
    <property type="match status" value="1"/>
</dbReference>
<evidence type="ECO:0000256" key="2">
    <source>
        <dbReference type="ARBA" id="ARBA00022448"/>
    </source>
</evidence>
<dbReference type="Pfam" id="PF07690">
    <property type="entry name" value="MFS_1"/>
    <property type="match status" value="1"/>
</dbReference>
<feature type="transmembrane region" description="Helical" evidence="10">
    <location>
        <begin position="305"/>
        <end position="325"/>
    </location>
</feature>
<sequence>MAATEPQHTGTIPAANESVKDMKCEETCVENVETKGGPGMGHVMTTFHSYSQEHQKAIEKRLLRRIDIHIMPLVVIIYIFSYLDRNSITQARLYGLQEDTHVSGAVYNTAIAIFSVGYVIMQLPSTVLMAKLRPSIYLPTCMIAWAIVSGSTAAASSPAGLLVARFMLGLIEAPFYPGAVYFLSCWYTKKELGIRMAFLISGLLLSNAFAGLISAGILSGMNGVGNLAAWRWLFILEGLATIAIALVALVFLPDYPATTKWLTPEETIVAQGRLAQDAGSLDVLDEEKVSMLKGIKWAMKDPRTWMFACLQMSASAAISYSHFFPTLIKELGFKSNTITLLLTSPPYILAFMWSLGLALSADKMQMRSPHAATSMVVGIIGAVLLIAVPTKNQYPRYAFTFLVASGSFGVYSTTYTWLSSTIIRPPVKRAAAIGIANTISNCAALFGGYFWLDIYSPAFRESWGCELAFMFLGLACILTIRLTLKKANKRFDQLASEVDPNDAQAMAALDDDSQRAVLNRFRYII</sequence>
<keyword evidence="3" id="KW-0489">Methyltransferase</keyword>
<keyword evidence="7" id="KW-0680">Restriction system</keyword>
<dbReference type="InterPro" id="IPR011701">
    <property type="entry name" value="MFS"/>
</dbReference>
<organism evidence="12 13">
    <name type="scientific">Cadophora malorum</name>
    <dbReference type="NCBI Taxonomy" id="108018"/>
    <lineage>
        <taxon>Eukaryota</taxon>
        <taxon>Fungi</taxon>
        <taxon>Dikarya</taxon>
        <taxon>Ascomycota</taxon>
        <taxon>Pezizomycotina</taxon>
        <taxon>Leotiomycetes</taxon>
        <taxon>Helotiales</taxon>
        <taxon>Ploettnerulaceae</taxon>
        <taxon>Cadophora</taxon>
    </lineage>
</organism>
<name>A0A8H7W9V0_9HELO</name>
<evidence type="ECO:0000256" key="4">
    <source>
        <dbReference type="ARBA" id="ARBA00022679"/>
    </source>
</evidence>
<evidence type="ECO:0000313" key="13">
    <source>
        <dbReference type="Proteomes" id="UP000664132"/>
    </source>
</evidence>
<dbReference type="OrthoDB" id="2250022at2759"/>
<keyword evidence="2" id="KW-0813">Transport</keyword>
<dbReference type="GO" id="GO:0032259">
    <property type="term" value="P:methylation"/>
    <property type="evidence" value="ECO:0007669"/>
    <property type="project" value="UniProtKB-KW"/>
</dbReference>
<keyword evidence="9 10" id="KW-0472">Membrane</keyword>
<dbReference type="InterPro" id="IPR036259">
    <property type="entry name" value="MFS_trans_sf"/>
</dbReference>
<feature type="transmembrane region" description="Helical" evidence="10">
    <location>
        <begin position="103"/>
        <end position="124"/>
    </location>
</feature>
<feature type="transmembrane region" description="Helical" evidence="10">
    <location>
        <begin position="162"/>
        <end position="184"/>
    </location>
</feature>
<dbReference type="Proteomes" id="UP000664132">
    <property type="component" value="Unassembled WGS sequence"/>
</dbReference>
<feature type="transmembrane region" description="Helical" evidence="10">
    <location>
        <begin position="66"/>
        <end position="83"/>
    </location>
</feature>
<dbReference type="GO" id="GO:0003677">
    <property type="term" value="F:DNA binding"/>
    <property type="evidence" value="ECO:0007669"/>
    <property type="project" value="InterPro"/>
</dbReference>
<evidence type="ECO:0000259" key="11">
    <source>
        <dbReference type="PROSITE" id="PS50850"/>
    </source>
</evidence>
<feature type="transmembrane region" description="Helical" evidence="10">
    <location>
        <begin position="467"/>
        <end position="484"/>
    </location>
</feature>
<evidence type="ECO:0000256" key="9">
    <source>
        <dbReference type="ARBA" id="ARBA00023136"/>
    </source>
</evidence>
<feature type="transmembrane region" description="Helical" evidence="10">
    <location>
        <begin position="337"/>
        <end position="359"/>
    </location>
</feature>
<feature type="transmembrane region" description="Helical" evidence="10">
    <location>
        <begin position="430"/>
        <end position="452"/>
    </location>
</feature>
<evidence type="ECO:0000256" key="1">
    <source>
        <dbReference type="ARBA" id="ARBA00004141"/>
    </source>
</evidence>
<evidence type="ECO:0000313" key="12">
    <source>
        <dbReference type="EMBL" id="KAG4421227.1"/>
    </source>
</evidence>
<keyword evidence="6 10" id="KW-0812">Transmembrane</keyword>
<feature type="transmembrane region" description="Helical" evidence="10">
    <location>
        <begin position="196"/>
        <end position="218"/>
    </location>
</feature>
<dbReference type="InterPro" id="IPR017985">
    <property type="entry name" value="MeTrfase_CN4_CS"/>
</dbReference>
<feature type="transmembrane region" description="Helical" evidence="10">
    <location>
        <begin position="136"/>
        <end position="156"/>
    </location>
</feature>
<dbReference type="GO" id="GO:0016020">
    <property type="term" value="C:membrane"/>
    <property type="evidence" value="ECO:0007669"/>
    <property type="project" value="UniProtKB-SubCell"/>
</dbReference>
<feature type="domain" description="Major facilitator superfamily (MFS) profile" evidence="11">
    <location>
        <begin position="70"/>
        <end position="491"/>
    </location>
</feature>
<feature type="transmembrane region" description="Helical" evidence="10">
    <location>
        <begin position="396"/>
        <end position="418"/>
    </location>
</feature>
<dbReference type="Gene3D" id="1.20.1250.20">
    <property type="entry name" value="MFS general substrate transporter like domains"/>
    <property type="match status" value="2"/>
</dbReference>
<dbReference type="AlphaFoldDB" id="A0A8H7W9V0"/>
<feature type="transmembrane region" description="Helical" evidence="10">
    <location>
        <begin position="230"/>
        <end position="252"/>
    </location>
</feature>
<keyword evidence="4" id="KW-0808">Transferase</keyword>
<evidence type="ECO:0000256" key="10">
    <source>
        <dbReference type="SAM" id="Phobius"/>
    </source>
</evidence>
<protein>
    <recommendedName>
        <fullName evidence="11">Major facilitator superfamily (MFS) profile domain-containing protein</fullName>
    </recommendedName>
</protein>
<dbReference type="GO" id="GO:0022857">
    <property type="term" value="F:transmembrane transporter activity"/>
    <property type="evidence" value="ECO:0007669"/>
    <property type="project" value="InterPro"/>
</dbReference>
<dbReference type="PROSITE" id="PS50850">
    <property type="entry name" value="MFS"/>
    <property type="match status" value="1"/>
</dbReference>
<keyword evidence="13" id="KW-1185">Reference proteome</keyword>
<dbReference type="GO" id="GO:0009307">
    <property type="term" value="P:DNA restriction-modification system"/>
    <property type="evidence" value="ECO:0007669"/>
    <property type="project" value="UniProtKB-KW"/>
</dbReference>
<dbReference type="SUPFAM" id="SSF103473">
    <property type="entry name" value="MFS general substrate transporter"/>
    <property type="match status" value="1"/>
</dbReference>
<dbReference type="PANTHER" id="PTHR43791">
    <property type="entry name" value="PERMEASE-RELATED"/>
    <property type="match status" value="1"/>
</dbReference>
<dbReference type="EMBL" id="JAFJYH010000069">
    <property type="protein sequence ID" value="KAG4421227.1"/>
    <property type="molecule type" value="Genomic_DNA"/>
</dbReference>
<evidence type="ECO:0000256" key="6">
    <source>
        <dbReference type="ARBA" id="ARBA00022692"/>
    </source>
</evidence>
<dbReference type="FunFam" id="1.20.1250.20:FF:000057">
    <property type="entry name" value="MFS general substrate transporter"/>
    <property type="match status" value="1"/>
</dbReference>
<evidence type="ECO:0000256" key="7">
    <source>
        <dbReference type="ARBA" id="ARBA00022747"/>
    </source>
</evidence>
<evidence type="ECO:0000256" key="5">
    <source>
        <dbReference type="ARBA" id="ARBA00022691"/>
    </source>
</evidence>
<accession>A0A8H7W9V0</accession>
<feature type="transmembrane region" description="Helical" evidence="10">
    <location>
        <begin position="371"/>
        <end position="390"/>
    </location>
</feature>
<dbReference type="GO" id="GO:0015667">
    <property type="term" value="F:site-specific DNA-methyltransferase (cytosine-N4-specific) activity"/>
    <property type="evidence" value="ECO:0007669"/>
    <property type="project" value="InterPro"/>
</dbReference>